<protein>
    <submittedName>
        <fullName evidence="2">Uncharacterized protein</fullName>
    </submittedName>
</protein>
<gene>
    <name evidence="2" type="ORF">D9757_008996</name>
</gene>
<feature type="region of interest" description="Disordered" evidence="1">
    <location>
        <begin position="54"/>
        <end position="87"/>
    </location>
</feature>
<proteinExistence type="predicted"/>
<keyword evidence="3" id="KW-1185">Reference proteome</keyword>
<organism evidence="2 3">
    <name type="scientific">Collybiopsis confluens</name>
    <dbReference type="NCBI Taxonomy" id="2823264"/>
    <lineage>
        <taxon>Eukaryota</taxon>
        <taxon>Fungi</taxon>
        <taxon>Dikarya</taxon>
        <taxon>Basidiomycota</taxon>
        <taxon>Agaricomycotina</taxon>
        <taxon>Agaricomycetes</taxon>
        <taxon>Agaricomycetidae</taxon>
        <taxon>Agaricales</taxon>
        <taxon>Marasmiineae</taxon>
        <taxon>Omphalotaceae</taxon>
        <taxon>Collybiopsis</taxon>
    </lineage>
</organism>
<comment type="caution">
    <text evidence="2">The sequence shown here is derived from an EMBL/GenBank/DDBJ whole genome shotgun (WGS) entry which is preliminary data.</text>
</comment>
<evidence type="ECO:0000313" key="2">
    <source>
        <dbReference type="EMBL" id="KAF5375742.1"/>
    </source>
</evidence>
<accession>A0A8H5LZY9</accession>
<name>A0A8H5LZY9_9AGAR</name>
<dbReference type="EMBL" id="JAACJN010000095">
    <property type="protein sequence ID" value="KAF5375742.1"/>
    <property type="molecule type" value="Genomic_DNA"/>
</dbReference>
<sequence>MSFTNISTSSPLSFPFLPTIGVPPLLVLSEISLRERRGFNEFITIIPNAEFPKASASKPARGQLEPRAGSLPRRKRTQSAATKLQPILSESKNFDFAISPSEDSSDDEI</sequence>
<dbReference type="OrthoDB" id="3051995at2759"/>
<dbReference type="AlphaFoldDB" id="A0A8H5LZY9"/>
<reference evidence="2 3" key="1">
    <citation type="journal article" date="2020" name="ISME J.">
        <title>Uncovering the hidden diversity of litter-decomposition mechanisms in mushroom-forming fungi.</title>
        <authorList>
            <person name="Floudas D."/>
            <person name="Bentzer J."/>
            <person name="Ahren D."/>
            <person name="Johansson T."/>
            <person name="Persson P."/>
            <person name="Tunlid A."/>
        </authorList>
    </citation>
    <scope>NUCLEOTIDE SEQUENCE [LARGE SCALE GENOMIC DNA]</scope>
    <source>
        <strain evidence="2 3">CBS 406.79</strain>
    </source>
</reference>
<evidence type="ECO:0000313" key="3">
    <source>
        <dbReference type="Proteomes" id="UP000518752"/>
    </source>
</evidence>
<evidence type="ECO:0000256" key="1">
    <source>
        <dbReference type="SAM" id="MobiDB-lite"/>
    </source>
</evidence>
<dbReference type="Proteomes" id="UP000518752">
    <property type="component" value="Unassembled WGS sequence"/>
</dbReference>